<dbReference type="InterPro" id="IPR009955">
    <property type="entry name" value="LEAP-2"/>
</dbReference>
<name>A0A2I4C143_AUSLI</name>
<feature type="signal peptide" evidence="1">
    <location>
        <begin position="1"/>
        <end position="29"/>
    </location>
</feature>
<accession>A0A2I4C143</accession>
<dbReference type="FunCoup" id="A0A2I4C143">
    <property type="interactions" value="965"/>
</dbReference>
<dbReference type="InParanoid" id="A0A2I4C143"/>
<dbReference type="STRING" id="52670.A0A2I4C143"/>
<dbReference type="Pfam" id="PF07359">
    <property type="entry name" value="LEAP-2"/>
    <property type="match status" value="1"/>
</dbReference>
<dbReference type="RefSeq" id="XP_013873708.1">
    <property type="nucleotide sequence ID" value="XM_014018254.1"/>
</dbReference>
<evidence type="ECO:0000313" key="3">
    <source>
        <dbReference type="RefSeq" id="XP_013873708.1"/>
    </source>
</evidence>
<gene>
    <name evidence="3" type="primary">leap2</name>
</gene>
<sequence>MQQKSLFTQRKVLVVTCIAVLILAQQAHAGPLVSQVQSSSVQSADSAGEHTLRRMARMTPLWRIMSSKPSGAFCQNNFECSTGLCRNGHCSTNKQASSEPVKY</sequence>
<protein>
    <submittedName>
        <fullName evidence="3">Liver-expressed antimicrobial peptide 2</fullName>
    </submittedName>
</protein>
<dbReference type="KEGG" id="alim:106524446"/>
<feature type="chain" id="PRO_5014160437" evidence="1">
    <location>
        <begin position="30"/>
        <end position="103"/>
    </location>
</feature>
<dbReference type="PANTHER" id="PTHR21007:SF5">
    <property type="entry name" value="LIVER-EXPRESSED ANTIMICROBIAL PEPTIDE 2"/>
    <property type="match status" value="1"/>
</dbReference>
<proteinExistence type="predicted"/>
<evidence type="ECO:0000313" key="2">
    <source>
        <dbReference type="Proteomes" id="UP000192220"/>
    </source>
</evidence>
<dbReference type="OrthoDB" id="9450163at2759"/>
<organism evidence="2 3">
    <name type="scientific">Austrofundulus limnaeus</name>
    <name type="common">Annual killifish</name>
    <dbReference type="NCBI Taxonomy" id="52670"/>
    <lineage>
        <taxon>Eukaryota</taxon>
        <taxon>Metazoa</taxon>
        <taxon>Chordata</taxon>
        <taxon>Craniata</taxon>
        <taxon>Vertebrata</taxon>
        <taxon>Euteleostomi</taxon>
        <taxon>Actinopterygii</taxon>
        <taxon>Neopterygii</taxon>
        <taxon>Teleostei</taxon>
        <taxon>Neoteleostei</taxon>
        <taxon>Acanthomorphata</taxon>
        <taxon>Ovalentaria</taxon>
        <taxon>Atherinomorphae</taxon>
        <taxon>Cyprinodontiformes</taxon>
        <taxon>Rivulidae</taxon>
        <taxon>Austrofundulus</taxon>
    </lineage>
</organism>
<dbReference type="GO" id="GO:0042742">
    <property type="term" value="P:defense response to bacterium"/>
    <property type="evidence" value="ECO:0007669"/>
    <property type="project" value="InterPro"/>
</dbReference>
<evidence type="ECO:0000256" key="1">
    <source>
        <dbReference type="SAM" id="SignalP"/>
    </source>
</evidence>
<dbReference type="AlphaFoldDB" id="A0A2I4C143"/>
<dbReference type="CTD" id="116842"/>
<dbReference type="Gene3D" id="4.10.40.50">
    <property type="match status" value="1"/>
</dbReference>
<dbReference type="PANTHER" id="PTHR21007">
    <property type="entry name" value="LIVER EXPRESSED ANTIMICROBIAL PEPTIDE 2"/>
    <property type="match status" value="1"/>
</dbReference>
<keyword evidence="1" id="KW-0732">Signal</keyword>
<keyword evidence="2" id="KW-1185">Reference proteome</keyword>
<dbReference type="Proteomes" id="UP000192220">
    <property type="component" value="Unplaced"/>
</dbReference>
<reference evidence="3" key="1">
    <citation type="submission" date="2025-08" db="UniProtKB">
        <authorList>
            <consortium name="RefSeq"/>
        </authorList>
    </citation>
    <scope>IDENTIFICATION</scope>
    <source>
        <strain evidence="3">Quisiro</strain>
        <tissue evidence="3">Liver</tissue>
    </source>
</reference>
<dbReference type="GO" id="GO:0061844">
    <property type="term" value="P:antimicrobial humoral immune response mediated by antimicrobial peptide"/>
    <property type="evidence" value="ECO:0007669"/>
    <property type="project" value="TreeGrafter"/>
</dbReference>